<dbReference type="GO" id="GO:0016787">
    <property type="term" value="F:hydrolase activity"/>
    <property type="evidence" value="ECO:0007669"/>
    <property type="project" value="UniProtKB-UniRule"/>
</dbReference>
<dbReference type="InterPro" id="IPR045943">
    <property type="entry name" value="DUF6363"/>
</dbReference>
<dbReference type="EMBL" id="FOJY01000010">
    <property type="protein sequence ID" value="SFB13447.1"/>
    <property type="molecule type" value="Genomic_DNA"/>
</dbReference>
<keyword evidence="7" id="KW-1185">Reference proteome</keyword>
<reference evidence="6 7" key="1">
    <citation type="submission" date="2016-10" db="EMBL/GenBank/DDBJ databases">
        <authorList>
            <person name="de Groot N.N."/>
        </authorList>
    </citation>
    <scope>NUCLEOTIDE SEQUENCE [LARGE SCALE GENOMIC DNA]</scope>
    <source>
        <strain evidence="6 7">DSM 5522</strain>
    </source>
</reference>
<sequence length="283" mass="32241">MREKFSLVLEGGGMRGIYTAGVLDCLMLHKIVADTLVGVSAGAVNGVNYLSKQIGRQKDIILKYTNDPRYMSFTSFLTTGDLFPKDFCYDELPHTIEPFDYETFKNSPTKMFAVVTNLESGKPEYLRVKDLDKDIDVIRASASLPMVSNNVKIGDNEYLDGGIADSIPVMRAVKWGYEKNIVVLTRPRDYKKSPSKMQNIIKLKYRKYPEFVKTSALRYKRYNKTLEKIESLERKGMAFVVAPSKHFDVSRTEKDVGKLADLYELGYKDAMSKISKIREYIAE</sequence>
<dbReference type="Pfam" id="PF01734">
    <property type="entry name" value="Patatin"/>
    <property type="match status" value="1"/>
</dbReference>
<feature type="active site" description="Proton acceptor" evidence="4">
    <location>
        <position position="160"/>
    </location>
</feature>
<feature type="short sequence motif" description="GXSXG" evidence="4">
    <location>
        <begin position="38"/>
        <end position="42"/>
    </location>
</feature>
<keyword evidence="2 4" id="KW-0442">Lipid degradation</keyword>
<dbReference type="InterPro" id="IPR016035">
    <property type="entry name" value="Acyl_Trfase/lysoPLipase"/>
</dbReference>
<dbReference type="Pfam" id="PF19890">
    <property type="entry name" value="DUF6363"/>
    <property type="match status" value="1"/>
</dbReference>
<protein>
    <submittedName>
        <fullName evidence="6">Predicted phospholipase, patatin/cPLA2 family</fullName>
    </submittedName>
</protein>
<dbReference type="Gene3D" id="3.40.1090.10">
    <property type="entry name" value="Cytosolic phospholipase A2 catalytic domain"/>
    <property type="match status" value="2"/>
</dbReference>
<dbReference type="AlphaFoldDB" id="A0A1I0YKL3"/>
<gene>
    <name evidence="6" type="ORF">SAMN05216249_11060</name>
</gene>
<proteinExistence type="predicted"/>
<evidence type="ECO:0000256" key="4">
    <source>
        <dbReference type="PROSITE-ProRule" id="PRU01161"/>
    </source>
</evidence>
<evidence type="ECO:0000313" key="6">
    <source>
        <dbReference type="EMBL" id="SFB13447.1"/>
    </source>
</evidence>
<keyword evidence="1 4" id="KW-0378">Hydrolase</keyword>
<keyword evidence="3 4" id="KW-0443">Lipid metabolism</keyword>
<dbReference type="InterPro" id="IPR002641">
    <property type="entry name" value="PNPLA_dom"/>
</dbReference>
<dbReference type="Proteomes" id="UP000198838">
    <property type="component" value="Unassembled WGS sequence"/>
</dbReference>
<dbReference type="GO" id="GO:0016042">
    <property type="term" value="P:lipid catabolic process"/>
    <property type="evidence" value="ECO:0007669"/>
    <property type="project" value="UniProtKB-UniRule"/>
</dbReference>
<feature type="short sequence motif" description="GXGXXG" evidence="4">
    <location>
        <begin position="11"/>
        <end position="16"/>
    </location>
</feature>
<accession>A0A1I0YKL3</accession>
<name>A0A1I0YKL3_9FIRM</name>
<evidence type="ECO:0000313" key="7">
    <source>
        <dbReference type="Proteomes" id="UP000198838"/>
    </source>
</evidence>
<evidence type="ECO:0000259" key="5">
    <source>
        <dbReference type="PROSITE" id="PS51635"/>
    </source>
</evidence>
<evidence type="ECO:0000256" key="1">
    <source>
        <dbReference type="ARBA" id="ARBA00022801"/>
    </source>
</evidence>
<evidence type="ECO:0000256" key="3">
    <source>
        <dbReference type="ARBA" id="ARBA00023098"/>
    </source>
</evidence>
<feature type="domain" description="PNPLA" evidence="5">
    <location>
        <begin position="7"/>
        <end position="173"/>
    </location>
</feature>
<dbReference type="SUPFAM" id="SSF52151">
    <property type="entry name" value="FabD/lysophospholipase-like"/>
    <property type="match status" value="1"/>
</dbReference>
<dbReference type="STRING" id="1120918.SAMN05216249_11060"/>
<dbReference type="RefSeq" id="WP_092872501.1">
    <property type="nucleotide sequence ID" value="NZ_FOJY01000010.1"/>
</dbReference>
<evidence type="ECO:0000256" key="2">
    <source>
        <dbReference type="ARBA" id="ARBA00022963"/>
    </source>
</evidence>
<dbReference type="PANTHER" id="PTHR14226">
    <property type="entry name" value="NEUROPATHY TARGET ESTERASE/SWISS CHEESE D.MELANOGASTER"/>
    <property type="match status" value="1"/>
</dbReference>
<feature type="active site" description="Nucleophile" evidence="4">
    <location>
        <position position="40"/>
    </location>
</feature>
<dbReference type="CDD" id="cd07208">
    <property type="entry name" value="Pat_hypo_Ecoli_yjju_like"/>
    <property type="match status" value="1"/>
</dbReference>
<feature type="short sequence motif" description="DGA/G" evidence="4">
    <location>
        <begin position="160"/>
        <end position="162"/>
    </location>
</feature>
<dbReference type="PROSITE" id="PS51635">
    <property type="entry name" value="PNPLA"/>
    <property type="match status" value="1"/>
</dbReference>
<dbReference type="InterPro" id="IPR050301">
    <property type="entry name" value="NTE"/>
</dbReference>
<dbReference type="PANTHER" id="PTHR14226:SF25">
    <property type="entry name" value="PHOSPHOESTERASE"/>
    <property type="match status" value="1"/>
</dbReference>
<dbReference type="OrthoDB" id="9802424at2"/>
<dbReference type="InterPro" id="IPR037483">
    <property type="entry name" value="YjjU-like"/>
</dbReference>
<organism evidence="6 7">
    <name type="scientific">Acetitomaculum ruminis DSM 5522</name>
    <dbReference type="NCBI Taxonomy" id="1120918"/>
    <lineage>
        <taxon>Bacteria</taxon>
        <taxon>Bacillati</taxon>
        <taxon>Bacillota</taxon>
        <taxon>Clostridia</taxon>
        <taxon>Lachnospirales</taxon>
        <taxon>Lachnospiraceae</taxon>
        <taxon>Acetitomaculum</taxon>
    </lineage>
</organism>